<proteinExistence type="predicted"/>
<protein>
    <submittedName>
        <fullName evidence="2">Uncharacterized protein</fullName>
    </submittedName>
</protein>
<feature type="region of interest" description="Disordered" evidence="1">
    <location>
        <begin position="1"/>
        <end position="20"/>
    </location>
</feature>
<keyword evidence="3" id="KW-1185">Reference proteome</keyword>
<reference evidence="2 3" key="1">
    <citation type="journal article" date="2022" name="Nat. Plants">
        <title>Genomes of leafy and leafless Platanthera orchids illuminate the evolution of mycoheterotrophy.</title>
        <authorList>
            <person name="Li M.H."/>
            <person name="Liu K.W."/>
            <person name="Li Z."/>
            <person name="Lu H.C."/>
            <person name="Ye Q.L."/>
            <person name="Zhang D."/>
            <person name="Wang J.Y."/>
            <person name="Li Y.F."/>
            <person name="Zhong Z.M."/>
            <person name="Liu X."/>
            <person name="Yu X."/>
            <person name="Liu D.K."/>
            <person name="Tu X.D."/>
            <person name="Liu B."/>
            <person name="Hao Y."/>
            <person name="Liao X.Y."/>
            <person name="Jiang Y.T."/>
            <person name="Sun W.H."/>
            <person name="Chen J."/>
            <person name="Chen Y.Q."/>
            <person name="Ai Y."/>
            <person name="Zhai J.W."/>
            <person name="Wu S.S."/>
            <person name="Zhou Z."/>
            <person name="Hsiao Y.Y."/>
            <person name="Wu W.L."/>
            <person name="Chen Y.Y."/>
            <person name="Lin Y.F."/>
            <person name="Hsu J.L."/>
            <person name="Li C.Y."/>
            <person name="Wang Z.W."/>
            <person name="Zhao X."/>
            <person name="Zhong W.Y."/>
            <person name="Ma X.K."/>
            <person name="Ma L."/>
            <person name="Huang J."/>
            <person name="Chen G.Z."/>
            <person name="Huang M.Z."/>
            <person name="Huang L."/>
            <person name="Peng D.H."/>
            <person name="Luo Y.B."/>
            <person name="Zou S.Q."/>
            <person name="Chen S.P."/>
            <person name="Lan S."/>
            <person name="Tsai W.C."/>
            <person name="Van de Peer Y."/>
            <person name="Liu Z.J."/>
        </authorList>
    </citation>
    <scope>NUCLEOTIDE SEQUENCE [LARGE SCALE GENOMIC DNA]</scope>
    <source>
        <strain evidence="2">Lor288</strain>
    </source>
</reference>
<gene>
    <name evidence="2" type="ORF">KSP40_PGU013528</name>
</gene>
<evidence type="ECO:0000256" key="1">
    <source>
        <dbReference type="SAM" id="MobiDB-lite"/>
    </source>
</evidence>
<feature type="compositionally biased region" description="Polar residues" evidence="1">
    <location>
        <begin position="80"/>
        <end position="110"/>
    </location>
</feature>
<dbReference type="EMBL" id="JBBWWR010000004">
    <property type="protein sequence ID" value="KAK8968469.1"/>
    <property type="molecule type" value="Genomic_DNA"/>
</dbReference>
<accession>A0ABR2MXR7</accession>
<organism evidence="2 3">
    <name type="scientific">Platanthera guangdongensis</name>
    <dbReference type="NCBI Taxonomy" id="2320717"/>
    <lineage>
        <taxon>Eukaryota</taxon>
        <taxon>Viridiplantae</taxon>
        <taxon>Streptophyta</taxon>
        <taxon>Embryophyta</taxon>
        <taxon>Tracheophyta</taxon>
        <taxon>Spermatophyta</taxon>
        <taxon>Magnoliopsida</taxon>
        <taxon>Liliopsida</taxon>
        <taxon>Asparagales</taxon>
        <taxon>Orchidaceae</taxon>
        <taxon>Orchidoideae</taxon>
        <taxon>Orchideae</taxon>
        <taxon>Orchidinae</taxon>
        <taxon>Platanthera</taxon>
    </lineage>
</organism>
<dbReference type="Proteomes" id="UP001412067">
    <property type="component" value="Unassembled WGS sequence"/>
</dbReference>
<feature type="region of interest" description="Disordered" evidence="1">
    <location>
        <begin position="65"/>
        <end position="119"/>
    </location>
</feature>
<evidence type="ECO:0000313" key="2">
    <source>
        <dbReference type="EMBL" id="KAK8968469.1"/>
    </source>
</evidence>
<name>A0ABR2MXR7_9ASPA</name>
<evidence type="ECO:0000313" key="3">
    <source>
        <dbReference type="Proteomes" id="UP001412067"/>
    </source>
</evidence>
<comment type="caution">
    <text evidence="2">The sequence shown here is derived from an EMBL/GenBank/DDBJ whole genome shotgun (WGS) entry which is preliminary data.</text>
</comment>
<sequence>MSVKAQVRPSMRRFSPRSAGERCYRKRRFSMFWLKRVCRIDRRSPSLARLMKRLIQPAVTLCLSGNKRTTPGTEERAMTSFWSTSSPSQKPCAVSSSPKPSRRQAASDQIESWGIRKAW</sequence>